<reference evidence="3 4" key="1">
    <citation type="journal article" date="2021" name="Int. J. Syst. Evol. Microbiol.">
        <title>Lentilactobacillus fungorum sp. nov., isolated from spent mushroom substrates.</title>
        <authorList>
            <person name="Tohno M."/>
            <person name="Tanizawa Y."/>
            <person name="Kojima Y."/>
            <person name="Sakamoto M."/>
            <person name="Ohkuma M."/>
            <person name="Kobayashi H."/>
        </authorList>
    </citation>
    <scope>NUCLEOTIDE SEQUENCE [LARGE SCALE GENOMIC DNA]</scope>
    <source>
        <strain evidence="3 4">YK48G</strain>
    </source>
</reference>
<organism evidence="3 4">
    <name type="scientific">Lentilactobacillus fungorum</name>
    <dbReference type="NCBI Taxonomy" id="2201250"/>
    <lineage>
        <taxon>Bacteria</taxon>
        <taxon>Bacillati</taxon>
        <taxon>Bacillota</taxon>
        <taxon>Bacilli</taxon>
        <taxon>Lactobacillales</taxon>
        <taxon>Lactobacillaceae</taxon>
        <taxon>Lentilactobacillus</taxon>
    </lineage>
</organism>
<name>A0ABQ3VYA0_9LACO</name>
<feature type="chain" id="PRO_5046729935" description="Lipoprotein" evidence="2">
    <location>
        <begin position="24"/>
        <end position="309"/>
    </location>
</feature>
<keyword evidence="4" id="KW-1185">Reference proteome</keyword>
<evidence type="ECO:0008006" key="5">
    <source>
        <dbReference type="Google" id="ProtNLM"/>
    </source>
</evidence>
<dbReference type="EMBL" id="BNJR01000007">
    <property type="protein sequence ID" value="GHP13373.1"/>
    <property type="molecule type" value="Genomic_DNA"/>
</dbReference>
<sequence>MTKKLIGLLMTAASLILFLSGCGAPTLTVANHHLSANALAVTVKGKSNQKQVHYQVNNGSTKTAKTQNGAFVISVPTKHDQQTVKLTTAGKHQKVTVEKAAVVSNYAKMQKAYNQALTGAALSKKDQQLAAQLAKQAAQLKKSSQALKANKATGMAAMQQKTKQAAALQQQAQQLKQRQAQLAPAMKQAKANVAAQLLPTNPKDGVHNLISADKLTLRANVDHNQVLGIAMMVPVSSLKHQKDLKPFITSFSILADSVGANAKHVLKDFQKAAKAKKSSSTTAPTFYSNGVRFSLGYSTTTLFVFVTRK</sequence>
<proteinExistence type="predicted"/>
<feature type="coiled-coil region" evidence="1">
    <location>
        <begin position="130"/>
        <end position="178"/>
    </location>
</feature>
<gene>
    <name evidence="3" type="ORF">YK48G_07980</name>
</gene>
<evidence type="ECO:0000256" key="2">
    <source>
        <dbReference type="SAM" id="SignalP"/>
    </source>
</evidence>
<evidence type="ECO:0000313" key="4">
    <source>
        <dbReference type="Proteomes" id="UP000604765"/>
    </source>
</evidence>
<dbReference type="RefSeq" id="WP_203629402.1">
    <property type="nucleotide sequence ID" value="NZ_BNJR01000007.1"/>
</dbReference>
<comment type="caution">
    <text evidence="3">The sequence shown here is derived from an EMBL/GenBank/DDBJ whole genome shotgun (WGS) entry which is preliminary data.</text>
</comment>
<evidence type="ECO:0000256" key="1">
    <source>
        <dbReference type="SAM" id="Coils"/>
    </source>
</evidence>
<dbReference type="Proteomes" id="UP000604765">
    <property type="component" value="Unassembled WGS sequence"/>
</dbReference>
<evidence type="ECO:0000313" key="3">
    <source>
        <dbReference type="EMBL" id="GHP13373.1"/>
    </source>
</evidence>
<feature type="signal peptide" evidence="2">
    <location>
        <begin position="1"/>
        <end position="23"/>
    </location>
</feature>
<accession>A0ABQ3VYA0</accession>
<dbReference type="PROSITE" id="PS51257">
    <property type="entry name" value="PROKAR_LIPOPROTEIN"/>
    <property type="match status" value="1"/>
</dbReference>
<keyword evidence="1" id="KW-0175">Coiled coil</keyword>
<protein>
    <recommendedName>
        <fullName evidence="5">Lipoprotein</fullName>
    </recommendedName>
</protein>
<keyword evidence="2" id="KW-0732">Signal</keyword>